<protein>
    <submittedName>
        <fullName evidence="1">Uncharacterized protein</fullName>
    </submittedName>
</protein>
<gene>
    <name evidence="1" type="ORF">HPB47_004103</name>
</gene>
<dbReference type="Proteomes" id="UP000805193">
    <property type="component" value="Unassembled WGS sequence"/>
</dbReference>
<comment type="caution">
    <text evidence="1">The sequence shown here is derived from an EMBL/GenBank/DDBJ whole genome shotgun (WGS) entry which is preliminary data.</text>
</comment>
<evidence type="ECO:0000313" key="1">
    <source>
        <dbReference type="EMBL" id="KAG0419445.1"/>
    </source>
</evidence>
<reference evidence="1 2" key="1">
    <citation type="journal article" date="2020" name="Cell">
        <title>Large-Scale Comparative Analyses of Tick Genomes Elucidate Their Genetic Diversity and Vector Capacities.</title>
        <authorList>
            <consortium name="Tick Genome and Microbiome Consortium (TIGMIC)"/>
            <person name="Jia N."/>
            <person name="Wang J."/>
            <person name="Shi W."/>
            <person name="Du L."/>
            <person name="Sun Y."/>
            <person name="Zhan W."/>
            <person name="Jiang J.F."/>
            <person name="Wang Q."/>
            <person name="Zhang B."/>
            <person name="Ji P."/>
            <person name="Bell-Sakyi L."/>
            <person name="Cui X.M."/>
            <person name="Yuan T.T."/>
            <person name="Jiang B.G."/>
            <person name="Yang W.F."/>
            <person name="Lam T.T."/>
            <person name="Chang Q.C."/>
            <person name="Ding S.J."/>
            <person name="Wang X.J."/>
            <person name="Zhu J.G."/>
            <person name="Ruan X.D."/>
            <person name="Zhao L."/>
            <person name="Wei J.T."/>
            <person name="Ye R.Z."/>
            <person name="Que T.C."/>
            <person name="Du C.H."/>
            <person name="Zhou Y.H."/>
            <person name="Cheng J.X."/>
            <person name="Dai P.F."/>
            <person name="Guo W.B."/>
            <person name="Han X.H."/>
            <person name="Huang E.J."/>
            <person name="Li L.F."/>
            <person name="Wei W."/>
            <person name="Gao Y.C."/>
            <person name="Liu J.Z."/>
            <person name="Shao H.Z."/>
            <person name="Wang X."/>
            <person name="Wang C.C."/>
            <person name="Yang T.C."/>
            <person name="Huo Q.B."/>
            <person name="Li W."/>
            <person name="Chen H.Y."/>
            <person name="Chen S.E."/>
            <person name="Zhou L.G."/>
            <person name="Ni X.B."/>
            <person name="Tian J.H."/>
            <person name="Sheng Y."/>
            <person name="Liu T."/>
            <person name="Pan Y.S."/>
            <person name="Xia L.Y."/>
            <person name="Li J."/>
            <person name="Zhao F."/>
            <person name="Cao W.C."/>
        </authorList>
    </citation>
    <scope>NUCLEOTIDE SEQUENCE [LARGE SCALE GENOMIC DNA]</scope>
    <source>
        <strain evidence="1">Iper-2018</strain>
    </source>
</reference>
<proteinExistence type="predicted"/>
<organism evidence="1 2">
    <name type="scientific">Ixodes persulcatus</name>
    <name type="common">Taiga tick</name>
    <dbReference type="NCBI Taxonomy" id="34615"/>
    <lineage>
        <taxon>Eukaryota</taxon>
        <taxon>Metazoa</taxon>
        <taxon>Ecdysozoa</taxon>
        <taxon>Arthropoda</taxon>
        <taxon>Chelicerata</taxon>
        <taxon>Arachnida</taxon>
        <taxon>Acari</taxon>
        <taxon>Parasitiformes</taxon>
        <taxon>Ixodida</taxon>
        <taxon>Ixodoidea</taxon>
        <taxon>Ixodidae</taxon>
        <taxon>Ixodinae</taxon>
        <taxon>Ixodes</taxon>
    </lineage>
</organism>
<name>A0AC60PGL3_IXOPE</name>
<keyword evidence="2" id="KW-1185">Reference proteome</keyword>
<sequence length="70" mass="8745">MAADRYFCEFIEPVMRADEFLYDHRDERVLVPRSRLKERLNLIEVFNDREFLVRYRFAKEQWQASWSPCR</sequence>
<dbReference type="EMBL" id="JABSTQ010010621">
    <property type="protein sequence ID" value="KAG0419445.1"/>
    <property type="molecule type" value="Genomic_DNA"/>
</dbReference>
<evidence type="ECO:0000313" key="2">
    <source>
        <dbReference type="Proteomes" id="UP000805193"/>
    </source>
</evidence>
<accession>A0AC60PGL3</accession>